<feature type="chain" id="PRO_5012306380" evidence="3">
    <location>
        <begin position="17"/>
        <end position="363"/>
    </location>
</feature>
<feature type="signal peptide" evidence="3">
    <location>
        <begin position="1"/>
        <end position="16"/>
    </location>
</feature>
<dbReference type="InterPro" id="IPR036291">
    <property type="entry name" value="NAD(P)-bd_dom_sf"/>
</dbReference>
<keyword evidence="3" id="KW-0732">Signal</keyword>
<dbReference type="GO" id="GO:0016491">
    <property type="term" value="F:oxidoreductase activity"/>
    <property type="evidence" value="ECO:0007669"/>
    <property type="project" value="UniProtKB-KW"/>
</dbReference>
<organism evidence="4 5">
    <name type="scientific">Fistulifera solaris</name>
    <name type="common">Oleaginous diatom</name>
    <dbReference type="NCBI Taxonomy" id="1519565"/>
    <lineage>
        <taxon>Eukaryota</taxon>
        <taxon>Sar</taxon>
        <taxon>Stramenopiles</taxon>
        <taxon>Ochrophyta</taxon>
        <taxon>Bacillariophyta</taxon>
        <taxon>Bacillariophyceae</taxon>
        <taxon>Bacillariophycidae</taxon>
        <taxon>Naviculales</taxon>
        <taxon>Naviculaceae</taxon>
        <taxon>Fistulifera</taxon>
    </lineage>
</organism>
<dbReference type="EMBL" id="BDSP01000080">
    <property type="protein sequence ID" value="GAX14522.1"/>
    <property type="molecule type" value="Genomic_DNA"/>
</dbReference>
<proteinExistence type="inferred from homology"/>
<comment type="caution">
    <text evidence="4">The sequence shown here is derived from an EMBL/GenBank/DDBJ whole genome shotgun (WGS) entry which is preliminary data.</text>
</comment>
<evidence type="ECO:0000313" key="4">
    <source>
        <dbReference type="EMBL" id="GAX14522.1"/>
    </source>
</evidence>
<reference evidence="4 5" key="1">
    <citation type="journal article" date="2015" name="Plant Cell">
        <title>Oil accumulation by the oleaginous diatom Fistulifera solaris as revealed by the genome and transcriptome.</title>
        <authorList>
            <person name="Tanaka T."/>
            <person name="Maeda Y."/>
            <person name="Veluchamy A."/>
            <person name="Tanaka M."/>
            <person name="Abida H."/>
            <person name="Marechal E."/>
            <person name="Bowler C."/>
            <person name="Muto M."/>
            <person name="Sunaga Y."/>
            <person name="Tanaka M."/>
            <person name="Yoshino T."/>
            <person name="Taniguchi T."/>
            <person name="Fukuda Y."/>
            <person name="Nemoto M."/>
            <person name="Matsumoto M."/>
            <person name="Wong P.S."/>
            <person name="Aburatani S."/>
            <person name="Fujibuchi W."/>
        </authorList>
    </citation>
    <scope>NUCLEOTIDE SEQUENCE [LARGE SCALE GENOMIC DNA]</scope>
    <source>
        <strain evidence="4 5">JPCC DA0580</strain>
    </source>
</reference>
<sequence>MIRYILLSVLFADAFAFSGMARNHRASSRLFAQQQAVACPLTGGNKPFTPAPGSLEGQTIVITGGTGGLGLESAKRLAVGGASILLTARSVEKAERAVSEVKKYARENNVMNEKVSFKLLDLDNLQDVRNVLETWKDVDKIDVLLNNAGIMALPKLELTVDGFERQMQSNHLGHFALTALLSSKLAPDARVINVSSSAHQFAPKGMLSGDALWKPDSFNYSGWPVYGQSKLANILFTKELQRRCEAAGKDWTVACLHPGVVATDLGRYIIGNERYDEMKKGNGNVLATLLSNAFSAFLKTPEDGATTQIWLAARQDQKSNMNVRGEYLSDYKVQVLADYATDASAAKQLWKESEERSQISFGF</sequence>
<keyword evidence="5" id="KW-1185">Reference proteome</keyword>
<dbReference type="OrthoDB" id="157221at2759"/>
<evidence type="ECO:0000256" key="1">
    <source>
        <dbReference type="ARBA" id="ARBA00023002"/>
    </source>
</evidence>
<dbReference type="InParanoid" id="A0A1Z5JKZ1"/>
<keyword evidence="1" id="KW-0560">Oxidoreductase</keyword>
<dbReference type="SUPFAM" id="SSF51735">
    <property type="entry name" value="NAD(P)-binding Rossmann-fold domains"/>
    <property type="match status" value="1"/>
</dbReference>
<accession>A0A1Z5JKZ1</accession>
<dbReference type="PANTHER" id="PTHR43157:SF31">
    <property type="entry name" value="PHOSPHATIDYLINOSITOL-GLYCAN BIOSYNTHESIS CLASS F PROTEIN"/>
    <property type="match status" value="1"/>
</dbReference>
<comment type="similarity">
    <text evidence="2">Belongs to the short-chain dehydrogenases/reductases (SDR) family.</text>
</comment>
<dbReference type="Gene3D" id="3.40.50.720">
    <property type="entry name" value="NAD(P)-binding Rossmann-like Domain"/>
    <property type="match status" value="1"/>
</dbReference>
<evidence type="ECO:0000313" key="5">
    <source>
        <dbReference type="Proteomes" id="UP000198406"/>
    </source>
</evidence>
<name>A0A1Z5JKZ1_FISSO</name>
<gene>
    <name evidence="4" type="ORF">FisN_11Hh015</name>
</gene>
<protein>
    <submittedName>
        <fullName evidence="4">Retinol dehydrogenase 14</fullName>
    </submittedName>
</protein>
<evidence type="ECO:0000256" key="3">
    <source>
        <dbReference type="SAM" id="SignalP"/>
    </source>
</evidence>
<dbReference type="Proteomes" id="UP000198406">
    <property type="component" value="Unassembled WGS sequence"/>
</dbReference>
<evidence type="ECO:0000256" key="2">
    <source>
        <dbReference type="RuleBase" id="RU000363"/>
    </source>
</evidence>
<dbReference type="PRINTS" id="PR00080">
    <property type="entry name" value="SDRFAMILY"/>
</dbReference>
<dbReference type="InterPro" id="IPR002347">
    <property type="entry name" value="SDR_fam"/>
</dbReference>
<dbReference type="AlphaFoldDB" id="A0A1Z5JKZ1"/>
<dbReference type="PANTHER" id="PTHR43157">
    <property type="entry name" value="PHOSPHATIDYLINOSITOL-GLYCAN BIOSYNTHESIS CLASS F PROTEIN-RELATED"/>
    <property type="match status" value="1"/>
</dbReference>
<dbReference type="PRINTS" id="PR00081">
    <property type="entry name" value="GDHRDH"/>
</dbReference>
<dbReference type="Pfam" id="PF00106">
    <property type="entry name" value="adh_short"/>
    <property type="match status" value="1"/>
</dbReference>